<keyword evidence="1" id="KW-0812">Transmembrane</keyword>
<feature type="transmembrane region" description="Helical" evidence="1">
    <location>
        <begin position="99"/>
        <end position="123"/>
    </location>
</feature>
<sequence>MMECNSCGYAKLVSNRSKKHFSECEARNIEFEAFEYMGESGPVSREGAKVLRANSRSVSDIGSGMERNTQIRIVIGLIGIILLVTGAWMLFSGSYGDSFVVWITFMVIGFIFMVIGFGVEICLDCN</sequence>
<feature type="transmembrane region" description="Helical" evidence="1">
    <location>
        <begin position="73"/>
        <end position="93"/>
    </location>
</feature>
<evidence type="ECO:0000313" key="2">
    <source>
        <dbReference type="EMBL" id="KKL63432.1"/>
    </source>
</evidence>
<gene>
    <name evidence="2" type="ORF">LCGC14_2175180</name>
</gene>
<organism evidence="2">
    <name type="scientific">marine sediment metagenome</name>
    <dbReference type="NCBI Taxonomy" id="412755"/>
    <lineage>
        <taxon>unclassified sequences</taxon>
        <taxon>metagenomes</taxon>
        <taxon>ecological metagenomes</taxon>
    </lineage>
</organism>
<keyword evidence="1" id="KW-0472">Membrane</keyword>
<comment type="caution">
    <text evidence="2">The sequence shown here is derived from an EMBL/GenBank/DDBJ whole genome shotgun (WGS) entry which is preliminary data.</text>
</comment>
<reference evidence="2" key="1">
    <citation type="journal article" date="2015" name="Nature">
        <title>Complex archaea that bridge the gap between prokaryotes and eukaryotes.</title>
        <authorList>
            <person name="Spang A."/>
            <person name="Saw J.H."/>
            <person name="Jorgensen S.L."/>
            <person name="Zaremba-Niedzwiedzka K."/>
            <person name="Martijn J."/>
            <person name="Lind A.E."/>
            <person name="van Eijk R."/>
            <person name="Schleper C."/>
            <person name="Guy L."/>
            <person name="Ettema T.J."/>
        </authorList>
    </citation>
    <scope>NUCLEOTIDE SEQUENCE</scope>
</reference>
<accession>A0A0F9GJR4</accession>
<evidence type="ECO:0000256" key="1">
    <source>
        <dbReference type="SAM" id="Phobius"/>
    </source>
</evidence>
<name>A0A0F9GJR4_9ZZZZ</name>
<dbReference type="AlphaFoldDB" id="A0A0F9GJR4"/>
<dbReference type="EMBL" id="LAZR01028172">
    <property type="protein sequence ID" value="KKL63432.1"/>
    <property type="molecule type" value="Genomic_DNA"/>
</dbReference>
<proteinExistence type="predicted"/>
<keyword evidence="1" id="KW-1133">Transmembrane helix</keyword>
<protein>
    <submittedName>
        <fullName evidence="2">Uncharacterized protein</fullName>
    </submittedName>
</protein>